<dbReference type="InterPro" id="IPR051043">
    <property type="entry name" value="Sulfatase_Mod_Factor_Kinase"/>
</dbReference>
<dbReference type="InterPro" id="IPR042095">
    <property type="entry name" value="SUMF_sf"/>
</dbReference>
<protein>
    <submittedName>
        <fullName evidence="3">Formylglycine-generating enzyme required for sulfatase activity</fullName>
    </submittedName>
</protein>
<dbReference type="PANTHER" id="PTHR23150:SF19">
    <property type="entry name" value="FORMYLGLYCINE-GENERATING ENZYME"/>
    <property type="match status" value="1"/>
</dbReference>
<evidence type="ECO:0000259" key="2">
    <source>
        <dbReference type="Pfam" id="PF03781"/>
    </source>
</evidence>
<reference evidence="3 4" key="1">
    <citation type="submission" date="2018-05" db="EMBL/GenBank/DDBJ databases">
        <title>Animal gut microbial communities from fecal samples from Wisconsin, USA.</title>
        <authorList>
            <person name="Neumann A."/>
        </authorList>
    </citation>
    <scope>NUCLEOTIDE SEQUENCE [LARGE SCALE GENOMIC DNA]</scope>
    <source>
        <strain evidence="3 4">UWS4</strain>
    </source>
</reference>
<comment type="caution">
    <text evidence="3">The sequence shown here is derived from an EMBL/GenBank/DDBJ whole genome shotgun (WGS) entry which is preliminary data.</text>
</comment>
<dbReference type="SUPFAM" id="SSF56436">
    <property type="entry name" value="C-type lectin-like"/>
    <property type="match status" value="1"/>
</dbReference>
<feature type="region of interest" description="Disordered" evidence="1">
    <location>
        <begin position="1"/>
        <end position="92"/>
    </location>
</feature>
<dbReference type="Gene3D" id="3.90.1580.10">
    <property type="entry name" value="paralog of FGE (formylglycine-generating enzyme)"/>
    <property type="match status" value="1"/>
</dbReference>
<dbReference type="Proteomes" id="UP000245523">
    <property type="component" value="Unassembled WGS sequence"/>
</dbReference>
<evidence type="ECO:0000313" key="3">
    <source>
        <dbReference type="EMBL" id="PWK84383.1"/>
    </source>
</evidence>
<evidence type="ECO:0000256" key="1">
    <source>
        <dbReference type="SAM" id="MobiDB-lite"/>
    </source>
</evidence>
<gene>
    <name evidence="3" type="ORF">B0H50_1541</name>
</gene>
<feature type="compositionally biased region" description="Acidic residues" evidence="1">
    <location>
        <begin position="1"/>
        <end position="12"/>
    </location>
</feature>
<dbReference type="InterPro" id="IPR016187">
    <property type="entry name" value="CTDL_fold"/>
</dbReference>
<dbReference type="PANTHER" id="PTHR23150">
    <property type="entry name" value="SULFATASE MODIFYING FACTOR 1, 2"/>
    <property type="match status" value="1"/>
</dbReference>
<evidence type="ECO:0000313" key="4">
    <source>
        <dbReference type="Proteomes" id="UP000245523"/>
    </source>
</evidence>
<dbReference type="RefSeq" id="WP_199219643.1">
    <property type="nucleotide sequence ID" value="NZ_QGHD01000054.1"/>
</dbReference>
<name>A0ABX5LH68_9BACT</name>
<dbReference type="Pfam" id="PF03781">
    <property type="entry name" value="FGE-sulfatase"/>
    <property type="match status" value="1"/>
</dbReference>
<dbReference type="EMBL" id="QGHD01000054">
    <property type="protein sequence ID" value="PWK84383.1"/>
    <property type="molecule type" value="Genomic_DNA"/>
</dbReference>
<keyword evidence="4" id="KW-1185">Reference proteome</keyword>
<organism evidence="3 4">
    <name type="scientific">Hallerella porci</name>
    <dbReference type="NCBI Taxonomy" id="1945871"/>
    <lineage>
        <taxon>Bacteria</taxon>
        <taxon>Pseudomonadati</taxon>
        <taxon>Fibrobacterota</taxon>
        <taxon>Fibrobacteria</taxon>
        <taxon>Fibrobacterales</taxon>
        <taxon>Fibrobacteraceae</taxon>
        <taxon>Hallerella</taxon>
    </lineage>
</organism>
<feature type="compositionally biased region" description="Low complexity" evidence="1">
    <location>
        <begin position="68"/>
        <end position="86"/>
    </location>
</feature>
<dbReference type="InterPro" id="IPR005532">
    <property type="entry name" value="SUMF_dom"/>
</dbReference>
<proteinExistence type="predicted"/>
<accession>A0ABX5LH68</accession>
<sequence length="581" mass="62790">MRAAAESEESSSSDENLSSSENDKNSSSSEKVKSSSSEKAGSSSSYKTASSSSGKASSSSAKDKSSDSKSSSSQKDNSSSSVAKSSSSEESKPFTVEYSLSPDSLTAAQSVKVIVKVSNDENLDLRYYLSKEKPVVSIGGGNVDWTGSIKDGKIAKEADGTYSFEVSEENQIATIYWDNSIREKVETIAIPHVDVTGPEAPSLKIDYDIGNLTANVTVVAKADLGGRVKAGLQKIEVTVEKMESETVTKIEQTKIFKNVAEGQEYSFTTKALTGNENYIIRAVAYDKVENKGKIASEEVKALSQKLGQNITVGNATYTKTALVAVTTKNVTVTGSGSAGAFVSGRNVTLKPYAIGKYEVTQELYQAVMGTNPSYFTSSPASGEVQKLRPVEMVNWFEAIAFTNELTKKMFGAKYCVYYSDANFTTVYTKSDAANSKTPYFDTTKKGYRLPTEAEWEFAARGGNQSASAWSYTYSGSNTIGNVAWYTDNSSSKTHEVGKKSPNTLGLYDMSGNVWEWNWDWYGSSVSGSTLVTGPISGSYRVRRGGSWHGSLASYATVSDRDCYNTPSNRDYIDGFRLAYSL</sequence>
<feature type="domain" description="Sulfatase-modifying factor enzyme-like" evidence="2">
    <location>
        <begin position="345"/>
        <end position="578"/>
    </location>
</feature>
<feature type="compositionally biased region" description="Low complexity" evidence="1">
    <location>
        <begin position="13"/>
        <end position="60"/>
    </location>
</feature>